<dbReference type="Gene3D" id="3.90.1210.10">
    <property type="entry name" value="Antifreeze-like/N-acetylneuraminic acid synthase C-terminal domain"/>
    <property type="match status" value="1"/>
</dbReference>
<dbReference type="Pfam" id="PF17656">
    <property type="entry name" value="ChapFlgA_N"/>
    <property type="match status" value="1"/>
</dbReference>
<comment type="subcellular location">
    <subcellularLocation>
        <location evidence="1 7">Periplasm</location>
    </subcellularLocation>
</comment>
<dbReference type="InterPro" id="IPR039246">
    <property type="entry name" value="Flagellar_FlgA"/>
</dbReference>
<dbReference type="Proteomes" id="UP000199445">
    <property type="component" value="Unassembled WGS sequence"/>
</dbReference>
<organism evidence="9 10">
    <name type="scientific">Marinobacter persicus</name>
    <dbReference type="NCBI Taxonomy" id="930118"/>
    <lineage>
        <taxon>Bacteria</taxon>
        <taxon>Pseudomonadati</taxon>
        <taxon>Pseudomonadota</taxon>
        <taxon>Gammaproteobacteria</taxon>
        <taxon>Pseudomonadales</taxon>
        <taxon>Marinobacteraceae</taxon>
        <taxon>Marinobacter</taxon>
    </lineage>
</organism>
<comment type="function">
    <text evidence="6 7">Involved in the assembly process of the P-ring formation. It may associate with FlgF on the rod constituting a structure essential for the P-ring assembly or may act as a modulator protein for the P-ring assembly.</text>
</comment>
<evidence type="ECO:0000256" key="4">
    <source>
        <dbReference type="ARBA" id="ARBA00022729"/>
    </source>
</evidence>
<evidence type="ECO:0000256" key="2">
    <source>
        <dbReference type="ARBA" id="ARBA00010474"/>
    </source>
</evidence>
<keyword evidence="9" id="KW-0966">Cell projection</keyword>
<dbReference type="EMBL" id="FOSC01000009">
    <property type="protein sequence ID" value="SFK05690.1"/>
    <property type="molecule type" value="Genomic_DNA"/>
</dbReference>
<evidence type="ECO:0000256" key="6">
    <source>
        <dbReference type="ARBA" id="ARBA00025643"/>
    </source>
</evidence>
<keyword evidence="7" id="KW-1005">Bacterial flagellum biogenesis</keyword>
<comment type="similarity">
    <text evidence="2 7">Belongs to the FlgA family.</text>
</comment>
<dbReference type="GO" id="GO:0044780">
    <property type="term" value="P:bacterial-type flagellum assembly"/>
    <property type="evidence" value="ECO:0007669"/>
    <property type="project" value="InterPro"/>
</dbReference>
<keyword evidence="4 7" id="KW-0732">Signal</keyword>
<evidence type="ECO:0000256" key="5">
    <source>
        <dbReference type="ARBA" id="ARBA00022764"/>
    </source>
</evidence>
<evidence type="ECO:0000256" key="3">
    <source>
        <dbReference type="ARBA" id="ARBA00014754"/>
    </source>
</evidence>
<dbReference type="InterPro" id="IPR013974">
    <property type="entry name" value="SAF"/>
</dbReference>
<keyword evidence="9" id="KW-0969">Cilium</keyword>
<dbReference type="SMART" id="SM00858">
    <property type="entry name" value="SAF"/>
    <property type="match status" value="1"/>
</dbReference>
<gene>
    <name evidence="9" type="ORF">SAMN05216429_109158</name>
</gene>
<dbReference type="GO" id="GO:0042597">
    <property type="term" value="C:periplasmic space"/>
    <property type="evidence" value="ECO:0007669"/>
    <property type="project" value="UniProtKB-SubCell"/>
</dbReference>
<keyword evidence="10" id="KW-1185">Reference proteome</keyword>
<keyword evidence="5 7" id="KW-0574">Periplasm</keyword>
<dbReference type="InterPro" id="IPR041231">
    <property type="entry name" value="FlgA_N"/>
</dbReference>
<feature type="domain" description="SAF" evidence="8">
    <location>
        <begin position="110"/>
        <end position="172"/>
    </location>
</feature>
<evidence type="ECO:0000313" key="10">
    <source>
        <dbReference type="Proteomes" id="UP000199445"/>
    </source>
</evidence>
<dbReference type="InterPro" id="IPR017585">
    <property type="entry name" value="SAF_FlgA"/>
</dbReference>
<dbReference type="PANTHER" id="PTHR36307:SF1">
    <property type="entry name" value="FLAGELLA BASAL BODY P-RING FORMATION PROTEIN FLGA"/>
    <property type="match status" value="1"/>
</dbReference>
<accession>A0A1I3WE54</accession>
<sequence>MLMRTLFLAIAMLFSLISDQSLAATSAEQIQQATRAFVQEWADQRAKEGLKIAFEVGHIDSRLSLADCDKPLDAEFAGSPLETTRPSVLVSCSGKRPWRMYVSLSLEVHGPALVASRALARGERLSEQLVTTQSVQLNASHKGALFNPEDVNGMMMRRPVSAGTMITPDLLEAPDAVERGDHVIIIARSKTFSIRSRGKALANASVGEQVLVENLSSARTVKGTVVAPGRVEIPM</sequence>
<dbReference type="AlphaFoldDB" id="A0A1I3WE54"/>
<evidence type="ECO:0000259" key="8">
    <source>
        <dbReference type="SMART" id="SM00858"/>
    </source>
</evidence>
<dbReference type="NCBIfam" id="TIGR03170">
    <property type="entry name" value="flgA_cterm"/>
    <property type="match status" value="1"/>
</dbReference>
<proteinExistence type="inferred from homology"/>
<reference evidence="9 10" key="1">
    <citation type="submission" date="2016-10" db="EMBL/GenBank/DDBJ databases">
        <authorList>
            <person name="de Groot N.N."/>
        </authorList>
    </citation>
    <scope>NUCLEOTIDE SEQUENCE [LARGE SCALE GENOMIC DNA]</scope>
    <source>
        <strain evidence="9 10">IBRC-M 10445</strain>
    </source>
</reference>
<name>A0A1I3WE54_9GAMM</name>
<keyword evidence="9" id="KW-0282">Flagellum</keyword>
<dbReference type="CDD" id="cd11614">
    <property type="entry name" value="SAF_CpaB_FlgA_like"/>
    <property type="match status" value="1"/>
</dbReference>
<evidence type="ECO:0000313" key="9">
    <source>
        <dbReference type="EMBL" id="SFK05690.1"/>
    </source>
</evidence>
<feature type="signal peptide" evidence="7">
    <location>
        <begin position="1"/>
        <end position="23"/>
    </location>
</feature>
<feature type="chain" id="PRO_5011331030" description="Flagella basal body P-ring formation protein FlgA" evidence="7">
    <location>
        <begin position="24"/>
        <end position="235"/>
    </location>
</feature>
<evidence type="ECO:0000256" key="7">
    <source>
        <dbReference type="RuleBase" id="RU362063"/>
    </source>
</evidence>
<protein>
    <recommendedName>
        <fullName evidence="3 7">Flagella basal body P-ring formation protein FlgA</fullName>
    </recommendedName>
</protein>
<dbReference type="PANTHER" id="PTHR36307">
    <property type="entry name" value="FLAGELLA BASAL BODY P-RING FORMATION PROTEIN FLGA"/>
    <property type="match status" value="1"/>
</dbReference>
<evidence type="ECO:0000256" key="1">
    <source>
        <dbReference type="ARBA" id="ARBA00004418"/>
    </source>
</evidence>
<dbReference type="Pfam" id="PF13144">
    <property type="entry name" value="ChapFlgA"/>
    <property type="match status" value="1"/>
</dbReference>
<dbReference type="Gene3D" id="2.30.30.760">
    <property type="match status" value="1"/>
</dbReference>